<keyword evidence="1" id="KW-0472">Membrane</keyword>
<evidence type="ECO:0000313" key="3">
    <source>
        <dbReference type="WBParaSite" id="Minc3s03584g34246"/>
    </source>
</evidence>
<keyword evidence="1" id="KW-1133">Transmembrane helix</keyword>
<evidence type="ECO:0000313" key="2">
    <source>
        <dbReference type="Proteomes" id="UP000887563"/>
    </source>
</evidence>
<feature type="transmembrane region" description="Helical" evidence="1">
    <location>
        <begin position="6"/>
        <end position="29"/>
    </location>
</feature>
<evidence type="ECO:0000256" key="1">
    <source>
        <dbReference type="SAM" id="Phobius"/>
    </source>
</evidence>
<keyword evidence="1" id="KW-0812">Transmembrane</keyword>
<name>A0A914N748_MELIC</name>
<dbReference type="Proteomes" id="UP000887563">
    <property type="component" value="Unplaced"/>
</dbReference>
<dbReference type="WBParaSite" id="Minc3s03584g34246">
    <property type="protein sequence ID" value="Minc3s03584g34246"/>
    <property type="gene ID" value="Minc3s03584g34246"/>
</dbReference>
<reference evidence="3" key="1">
    <citation type="submission" date="2022-11" db="UniProtKB">
        <authorList>
            <consortium name="WormBaseParasite"/>
        </authorList>
    </citation>
    <scope>IDENTIFICATION</scope>
</reference>
<organism evidence="2 3">
    <name type="scientific">Meloidogyne incognita</name>
    <name type="common">Southern root-knot nematode worm</name>
    <name type="synonym">Oxyuris incognita</name>
    <dbReference type="NCBI Taxonomy" id="6306"/>
    <lineage>
        <taxon>Eukaryota</taxon>
        <taxon>Metazoa</taxon>
        <taxon>Ecdysozoa</taxon>
        <taxon>Nematoda</taxon>
        <taxon>Chromadorea</taxon>
        <taxon>Rhabditida</taxon>
        <taxon>Tylenchina</taxon>
        <taxon>Tylenchomorpha</taxon>
        <taxon>Tylenchoidea</taxon>
        <taxon>Meloidogynidae</taxon>
        <taxon>Meloidogyninae</taxon>
        <taxon>Meloidogyne</taxon>
        <taxon>Meloidogyne incognita group</taxon>
    </lineage>
</organism>
<keyword evidence="2" id="KW-1185">Reference proteome</keyword>
<sequence>MLLVILFWTVGRLIVLQQSFYLFLLVMALQLDKIIHFLPTNYHHLLKDSTDLLAV</sequence>
<proteinExistence type="predicted"/>
<protein>
    <submittedName>
        <fullName evidence="3">Uncharacterized protein</fullName>
    </submittedName>
</protein>
<accession>A0A914N748</accession>
<dbReference type="AlphaFoldDB" id="A0A914N748"/>